<protein>
    <submittedName>
        <fullName evidence="2">GNAT family N-acetyltransferase</fullName>
        <ecNumber evidence="2">2.3.1.-</ecNumber>
    </submittedName>
</protein>
<proteinExistence type="predicted"/>
<dbReference type="Pfam" id="PF00583">
    <property type="entry name" value="Acetyltransf_1"/>
    <property type="match status" value="1"/>
</dbReference>
<dbReference type="EMBL" id="JAAFYZ010000007">
    <property type="protein sequence ID" value="MBS2545860.1"/>
    <property type="molecule type" value="Genomic_DNA"/>
</dbReference>
<dbReference type="PROSITE" id="PS51186">
    <property type="entry name" value="GNAT"/>
    <property type="match status" value="1"/>
</dbReference>
<keyword evidence="2" id="KW-0808">Transferase</keyword>
<reference evidence="2 3" key="1">
    <citation type="submission" date="2020-02" db="EMBL/GenBank/DDBJ databases">
        <title>Acidophilic actinobacteria isolated from forest soil.</title>
        <authorList>
            <person name="Golinska P."/>
        </authorList>
    </citation>
    <scope>NUCLEOTIDE SEQUENCE [LARGE SCALE GENOMIC DNA]</scope>
    <source>
        <strain evidence="2 3">NL8</strain>
    </source>
</reference>
<dbReference type="EC" id="2.3.1.-" evidence="2"/>
<dbReference type="Proteomes" id="UP000730482">
    <property type="component" value="Unassembled WGS sequence"/>
</dbReference>
<feature type="domain" description="N-acetyltransferase" evidence="1">
    <location>
        <begin position="10"/>
        <end position="165"/>
    </location>
</feature>
<dbReference type="InterPro" id="IPR000182">
    <property type="entry name" value="GNAT_dom"/>
</dbReference>
<accession>A0ABS5KIW2</accession>
<dbReference type="InterPro" id="IPR016181">
    <property type="entry name" value="Acyl_CoA_acyltransferase"/>
</dbReference>
<evidence type="ECO:0000313" key="3">
    <source>
        <dbReference type="Proteomes" id="UP000730482"/>
    </source>
</evidence>
<organism evidence="2 3">
    <name type="scientific">Catenulispora pinistramenti</name>
    <dbReference type="NCBI Taxonomy" id="2705254"/>
    <lineage>
        <taxon>Bacteria</taxon>
        <taxon>Bacillati</taxon>
        <taxon>Actinomycetota</taxon>
        <taxon>Actinomycetes</taxon>
        <taxon>Catenulisporales</taxon>
        <taxon>Catenulisporaceae</taxon>
        <taxon>Catenulispora</taxon>
    </lineage>
</organism>
<evidence type="ECO:0000259" key="1">
    <source>
        <dbReference type="PROSITE" id="PS51186"/>
    </source>
</evidence>
<name>A0ABS5KIW2_9ACTN</name>
<keyword evidence="2" id="KW-0012">Acyltransferase</keyword>
<gene>
    <name evidence="2" type="ORF">KGQ19_03165</name>
</gene>
<dbReference type="SUPFAM" id="SSF55729">
    <property type="entry name" value="Acyl-CoA N-acyltransferases (Nat)"/>
    <property type="match status" value="1"/>
</dbReference>
<comment type="caution">
    <text evidence="2">The sequence shown here is derived from an EMBL/GenBank/DDBJ whole genome shotgun (WGS) entry which is preliminary data.</text>
</comment>
<dbReference type="RefSeq" id="WP_212007516.1">
    <property type="nucleotide sequence ID" value="NZ_JAAFYZ010000007.1"/>
</dbReference>
<evidence type="ECO:0000313" key="2">
    <source>
        <dbReference type="EMBL" id="MBS2545860.1"/>
    </source>
</evidence>
<sequence>MAVIVEPGTVQLRPWRADDIERLGEAAVGISRDTLALRFGVPYPTIPDWYLARIAEGWARGTWNACVAESEGRIVGWAEYGLGNDRDSAELAALVCDRHQGGGLGTRLVKEVAAVAKAAAVPVLYAQIQVGNRAARGALHAALPSLRYTGVRDGQWHYAVWLSGI</sequence>
<dbReference type="GO" id="GO:0016746">
    <property type="term" value="F:acyltransferase activity"/>
    <property type="evidence" value="ECO:0007669"/>
    <property type="project" value="UniProtKB-KW"/>
</dbReference>
<keyword evidence="3" id="KW-1185">Reference proteome</keyword>
<dbReference type="Gene3D" id="3.40.630.30">
    <property type="match status" value="1"/>
</dbReference>